<organism evidence="2 3">
    <name type="scientific">Brevundimonas denitrificans</name>
    <dbReference type="NCBI Taxonomy" id="1443434"/>
    <lineage>
        <taxon>Bacteria</taxon>
        <taxon>Pseudomonadati</taxon>
        <taxon>Pseudomonadota</taxon>
        <taxon>Alphaproteobacteria</taxon>
        <taxon>Caulobacterales</taxon>
        <taxon>Caulobacteraceae</taxon>
        <taxon>Brevundimonas</taxon>
    </lineage>
</organism>
<dbReference type="Proteomes" id="UP001156921">
    <property type="component" value="Unassembled WGS sequence"/>
</dbReference>
<reference evidence="3" key="1">
    <citation type="journal article" date="2019" name="Int. J. Syst. Evol. Microbiol.">
        <title>The Global Catalogue of Microorganisms (GCM) 10K type strain sequencing project: providing services to taxonomists for standard genome sequencing and annotation.</title>
        <authorList>
            <consortium name="The Broad Institute Genomics Platform"/>
            <consortium name="The Broad Institute Genome Sequencing Center for Infectious Disease"/>
            <person name="Wu L."/>
            <person name="Ma J."/>
        </authorList>
    </citation>
    <scope>NUCLEOTIDE SEQUENCE [LARGE SCALE GENOMIC DNA]</scope>
    <source>
        <strain evidence="3">NBRC 110107</strain>
    </source>
</reference>
<gene>
    <name evidence="2" type="ORF">GCM10007859_13820</name>
</gene>
<dbReference type="InterPro" id="IPR021242">
    <property type="entry name" value="DUF2799"/>
</dbReference>
<sequence length="190" mass="21338">MSKDQCLAGAWGEVGYRDGSEGQPMSLLADHEKACAEYGVAPDVVAYSSARADGLNGYCRWERGFQEGREGDTYHGVCTPAQEEEFLPAYRDGQLVHAAEQALANARSSVASLGARLEELDDKITAKQAEARADGLTDEQRDVIRNRIQEIRRERADTEREWRRAQNAIDDAERDVRDVRRRFQGQYGGW</sequence>
<evidence type="ECO:0008006" key="4">
    <source>
        <dbReference type="Google" id="ProtNLM"/>
    </source>
</evidence>
<evidence type="ECO:0000313" key="2">
    <source>
        <dbReference type="EMBL" id="GLS01369.1"/>
    </source>
</evidence>
<evidence type="ECO:0000256" key="1">
    <source>
        <dbReference type="SAM" id="Coils"/>
    </source>
</evidence>
<proteinExistence type="predicted"/>
<feature type="coiled-coil region" evidence="1">
    <location>
        <begin position="103"/>
        <end position="182"/>
    </location>
</feature>
<dbReference type="Pfam" id="PF10973">
    <property type="entry name" value="DUF2799"/>
    <property type="match status" value="1"/>
</dbReference>
<comment type="caution">
    <text evidence="2">The sequence shown here is derived from an EMBL/GenBank/DDBJ whole genome shotgun (WGS) entry which is preliminary data.</text>
</comment>
<name>A0ABQ6BIW9_9CAUL</name>
<keyword evidence="1" id="KW-0175">Coiled coil</keyword>
<protein>
    <recommendedName>
        <fullName evidence="4">DUF2799 domain-containing protein</fullName>
    </recommendedName>
</protein>
<accession>A0ABQ6BIW9</accession>
<keyword evidence="3" id="KW-1185">Reference proteome</keyword>
<dbReference type="EMBL" id="BSOY01000024">
    <property type="protein sequence ID" value="GLS01369.1"/>
    <property type="molecule type" value="Genomic_DNA"/>
</dbReference>
<evidence type="ECO:0000313" key="3">
    <source>
        <dbReference type="Proteomes" id="UP001156921"/>
    </source>
</evidence>